<dbReference type="EMBL" id="LRPN01000177">
    <property type="protein sequence ID" value="KWZ77230.1"/>
    <property type="molecule type" value="Genomic_DNA"/>
</dbReference>
<protein>
    <submittedName>
        <fullName evidence="1">Uncharacterized protein</fullName>
    </submittedName>
</protein>
<dbReference type="AlphaFoldDB" id="A0A133KCH0"/>
<sequence>MNEQPFIIYKKINGFGKLPDTVANDPSAPARVLPGRMKLRIFFYF</sequence>
<reference evidence="2" key="1">
    <citation type="submission" date="2016-01" db="EMBL/GenBank/DDBJ databases">
        <authorList>
            <person name="Mitreva M."/>
            <person name="Pepin K.H."/>
            <person name="Mihindukulasuriya K.A."/>
            <person name="Fulton R."/>
            <person name="Fronick C."/>
            <person name="O'Laughlin M."/>
            <person name="Miner T."/>
            <person name="Herter B."/>
            <person name="Rosa B.A."/>
            <person name="Cordes M."/>
            <person name="Tomlinson C."/>
            <person name="Wollam A."/>
            <person name="Palsikar V.B."/>
            <person name="Mardis E.R."/>
            <person name="Wilson R.K."/>
        </authorList>
    </citation>
    <scope>NUCLEOTIDE SEQUENCE [LARGE SCALE GENOMIC DNA]</scope>
    <source>
        <strain evidence="2">GED7749B</strain>
    </source>
</reference>
<dbReference type="PATRIC" id="fig|1398.22.peg.3430"/>
<dbReference type="Proteomes" id="UP000070376">
    <property type="component" value="Unassembled WGS sequence"/>
</dbReference>
<organism evidence="1 2">
    <name type="scientific">Heyndrickxia coagulans</name>
    <name type="common">Weizmannia coagulans</name>
    <dbReference type="NCBI Taxonomy" id="1398"/>
    <lineage>
        <taxon>Bacteria</taxon>
        <taxon>Bacillati</taxon>
        <taxon>Bacillota</taxon>
        <taxon>Bacilli</taxon>
        <taxon>Bacillales</taxon>
        <taxon>Bacillaceae</taxon>
        <taxon>Heyndrickxia</taxon>
    </lineage>
</organism>
<gene>
    <name evidence="1" type="ORF">HMPREF3213_03419</name>
</gene>
<accession>A0A133KCH0</accession>
<evidence type="ECO:0000313" key="1">
    <source>
        <dbReference type="EMBL" id="KWZ77230.1"/>
    </source>
</evidence>
<name>A0A133KCH0_HEYCO</name>
<proteinExistence type="predicted"/>
<comment type="caution">
    <text evidence="1">The sequence shown here is derived from an EMBL/GenBank/DDBJ whole genome shotgun (WGS) entry which is preliminary data.</text>
</comment>
<evidence type="ECO:0000313" key="2">
    <source>
        <dbReference type="Proteomes" id="UP000070376"/>
    </source>
</evidence>